<feature type="transmembrane region" description="Helical" evidence="1">
    <location>
        <begin position="243"/>
        <end position="258"/>
    </location>
</feature>
<dbReference type="Proteomes" id="UP000289691">
    <property type="component" value="Unassembled WGS sequence"/>
</dbReference>
<evidence type="ECO:0008006" key="4">
    <source>
        <dbReference type="Google" id="ProtNLM"/>
    </source>
</evidence>
<accession>A0A498KSA4</accession>
<dbReference type="AlphaFoldDB" id="A0A498KSA4"/>
<feature type="transmembrane region" description="Helical" evidence="1">
    <location>
        <begin position="35"/>
        <end position="54"/>
    </location>
</feature>
<feature type="transmembrane region" description="Helical" evidence="1">
    <location>
        <begin position="134"/>
        <end position="151"/>
    </location>
</feature>
<gene>
    <name evidence="2" type="ORF">EAF64_16870</name>
</gene>
<feature type="transmembrane region" description="Helical" evidence="1">
    <location>
        <begin position="6"/>
        <end position="23"/>
    </location>
</feature>
<feature type="transmembrane region" description="Helical" evidence="1">
    <location>
        <begin position="420"/>
        <end position="444"/>
    </location>
</feature>
<keyword evidence="3" id="KW-1185">Reference proteome</keyword>
<feature type="transmembrane region" description="Helical" evidence="1">
    <location>
        <begin position="270"/>
        <end position="294"/>
    </location>
</feature>
<proteinExistence type="predicted"/>
<feature type="transmembrane region" description="Helical" evidence="1">
    <location>
        <begin position="190"/>
        <end position="209"/>
    </location>
</feature>
<feature type="transmembrane region" description="Helical" evidence="1">
    <location>
        <begin position="221"/>
        <end position="237"/>
    </location>
</feature>
<protein>
    <recommendedName>
        <fullName evidence="4">O-antigen ligase</fullName>
    </recommendedName>
</protein>
<dbReference type="RefSeq" id="WP_129070150.1">
    <property type="nucleotide sequence ID" value="NZ_RDFA01000006.1"/>
</dbReference>
<keyword evidence="1" id="KW-0812">Transmembrane</keyword>
<name>A0A498KSA4_9EURY</name>
<evidence type="ECO:0000313" key="2">
    <source>
        <dbReference type="EMBL" id="RXK47447.1"/>
    </source>
</evidence>
<dbReference type="EMBL" id="RDFA01000006">
    <property type="protein sequence ID" value="RXK47447.1"/>
    <property type="molecule type" value="Genomic_DNA"/>
</dbReference>
<organism evidence="2 3">
    <name type="scientific">Halorientalis pallida</name>
    <dbReference type="NCBI Taxonomy" id="2479928"/>
    <lineage>
        <taxon>Archaea</taxon>
        <taxon>Methanobacteriati</taxon>
        <taxon>Methanobacteriota</taxon>
        <taxon>Stenosarchaea group</taxon>
        <taxon>Halobacteria</taxon>
        <taxon>Halobacteriales</taxon>
        <taxon>Haloarculaceae</taxon>
        <taxon>Halorientalis</taxon>
    </lineage>
</organism>
<keyword evidence="1" id="KW-1133">Transmembrane helix</keyword>
<evidence type="ECO:0000313" key="3">
    <source>
        <dbReference type="Proteomes" id="UP000289691"/>
    </source>
</evidence>
<feature type="transmembrane region" description="Helical" evidence="1">
    <location>
        <begin position="66"/>
        <end position="90"/>
    </location>
</feature>
<feature type="transmembrane region" description="Helical" evidence="1">
    <location>
        <begin position="102"/>
        <end position="122"/>
    </location>
</feature>
<evidence type="ECO:0000256" key="1">
    <source>
        <dbReference type="SAM" id="Phobius"/>
    </source>
</evidence>
<reference evidence="2 3" key="1">
    <citation type="submission" date="2019-01" db="EMBL/GenBank/DDBJ databases">
        <title>Halorientalis sp. F13-25 a new haloarchaeum isolated from hypersaline water.</title>
        <authorList>
            <person name="Ana D.-V."/>
            <person name="Cristina S.-P."/>
            <person name="Antonio V."/>
        </authorList>
    </citation>
    <scope>NUCLEOTIDE SEQUENCE [LARGE SCALE GENOMIC DNA]</scope>
    <source>
        <strain evidence="2 3">F13-25</strain>
    </source>
</reference>
<comment type="caution">
    <text evidence="2">The sequence shown here is derived from an EMBL/GenBank/DDBJ whole genome shotgun (WGS) entry which is preliminary data.</text>
</comment>
<feature type="transmembrane region" description="Helical" evidence="1">
    <location>
        <begin position="389"/>
        <end position="408"/>
    </location>
</feature>
<sequence length="477" mass="52690">MLTLPTLITAVQICALVVLVVRYQSLFSSYTEKVLLWLFALSLVVTQLLAIVFARFVSIGDAKVELIIETLAVGGPLLAILCIAIVALVTRTQRFVVSVHRYEIVIGLFGLYNLVTLVIGLAMGNDLSHLLSDTYKLVIFPLGYLAVLIIVDRERIFEWFRAVYALVTVSLLATFAKQVLSLLSGSFAEISASLGVFYLVPLLLMTLSTPEARDPLPISRTAQFGLLLVSVGSIILSLSRGDWIVTMCVVGVFLLTSTRKRTLLRPLKSIPGVAFAGVLGVTLFVEGETILAQIRNKTLRVLNDIAMLEQFLAYERRARGSLAQKIAEALDVLKHMAEHGSLLQYLFGFGNGAQYETVISKVSSSRAILYGDINHQIHNFLFAQLFRRGILGVILGLWLFVSAILVYFRAWKRAASRNRALYGAIFLTLVAVFVKLMSTAAVFYHTRLIVFLGLAGVLLRTAEWTPDEDLEETTSQP</sequence>
<keyword evidence="1" id="KW-0472">Membrane</keyword>
<feature type="transmembrane region" description="Helical" evidence="1">
    <location>
        <begin position="163"/>
        <end position="184"/>
    </location>
</feature>